<reference evidence="5 6" key="1">
    <citation type="journal article" date="2020" name="Microb. Ecol.">
        <title>Ecogenomics of the Marine Benthic Filamentous Cyanobacterium Adonisia.</title>
        <authorList>
            <person name="Walter J.M."/>
            <person name="Coutinho F.H."/>
            <person name="Leomil L."/>
            <person name="Hargreaves P.I."/>
            <person name="Campeao M.E."/>
            <person name="Vieira V.V."/>
            <person name="Silva B.S."/>
            <person name="Fistarol G.O."/>
            <person name="Salomon P.S."/>
            <person name="Sawabe T."/>
            <person name="Mino S."/>
            <person name="Hosokawa M."/>
            <person name="Miyashita H."/>
            <person name="Maruyama F."/>
            <person name="van Verk M.C."/>
            <person name="Dutilh B.E."/>
            <person name="Thompson C.C."/>
            <person name="Thompson F.L."/>
        </authorList>
    </citation>
    <scope>NUCLEOTIDE SEQUENCE [LARGE SCALE GENOMIC DNA]</scope>
    <source>
        <strain evidence="5 6">CCMR0081</strain>
    </source>
</reference>
<dbReference type="Gene3D" id="3.40.1280.10">
    <property type="match status" value="1"/>
</dbReference>
<feature type="domain" description="RNA 2-O ribose methyltransferase substrate binding" evidence="4">
    <location>
        <begin position="35"/>
        <end position="109"/>
    </location>
</feature>
<comment type="similarity">
    <text evidence="1">Belongs to the class IV-like SAM-binding methyltransferase superfamily. RNA methyltransferase TrmH family.</text>
</comment>
<evidence type="ECO:0000256" key="1">
    <source>
        <dbReference type="ARBA" id="ARBA00007228"/>
    </source>
</evidence>
<dbReference type="InterPro" id="IPR001537">
    <property type="entry name" value="SpoU_MeTrfase"/>
</dbReference>
<dbReference type="EMBL" id="QXHD01000004">
    <property type="protein sequence ID" value="NEZ56606.1"/>
    <property type="molecule type" value="Genomic_DNA"/>
</dbReference>
<dbReference type="PANTHER" id="PTHR43191:SF2">
    <property type="entry name" value="RRNA METHYLTRANSFERASE 3, MITOCHONDRIAL"/>
    <property type="match status" value="1"/>
</dbReference>
<dbReference type="GO" id="GO:0003723">
    <property type="term" value="F:RNA binding"/>
    <property type="evidence" value="ECO:0007669"/>
    <property type="project" value="InterPro"/>
</dbReference>
<dbReference type="InterPro" id="IPR053888">
    <property type="entry name" value="MRM3-like_sub_bind"/>
</dbReference>
<dbReference type="Proteomes" id="UP000481033">
    <property type="component" value="Unassembled WGS sequence"/>
</dbReference>
<dbReference type="AlphaFoldDB" id="A0A6M0RK79"/>
<accession>A0A6M0RK79</accession>
<organism evidence="5 6">
    <name type="scientific">Adonisia turfae CCMR0081</name>
    <dbReference type="NCBI Taxonomy" id="2292702"/>
    <lineage>
        <taxon>Bacteria</taxon>
        <taxon>Bacillati</taxon>
        <taxon>Cyanobacteriota</taxon>
        <taxon>Adonisia</taxon>
        <taxon>Adonisia turfae</taxon>
    </lineage>
</organism>
<dbReference type="RefSeq" id="WP_163664812.1">
    <property type="nucleotide sequence ID" value="NZ_QXHD01000004.1"/>
</dbReference>
<protein>
    <submittedName>
        <fullName evidence="5">RNA methyltransferase</fullName>
    </submittedName>
</protein>
<dbReference type="PANTHER" id="PTHR43191">
    <property type="entry name" value="RRNA METHYLTRANSFERASE 3"/>
    <property type="match status" value="1"/>
</dbReference>
<keyword evidence="3 5" id="KW-0808">Transferase</keyword>
<evidence type="ECO:0000313" key="6">
    <source>
        <dbReference type="Proteomes" id="UP000481033"/>
    </source>
</evidence>
<dbReference type="CDD" id="cd18095">
    <property type="entry name" value="SpoU-like_rRNA-MTase"/>
    <property type="match status" value="1"/>
</dbReference>
<keyword evidence="2 5" id="KW-0489">Methyltransferase</keyword>
<dbReference type="GO" id="GO:0006396">
    <property type="term" value="P:RNA processing"/>
    <property type="evidence" value="ECO:0007669"/>
    <property type="project" value="InterPro"/>
</dbReference>
<dbReference type="InterPro" id="IPR013123">
    <property type="entry name" value="SpoU_subst-bd"/>
</dbReference>
<evidence type="ECO:0000256" key="2">
    <source>
        <dbReference type="ARBA" id="ARBA00022603"/>
    </source>
</evidence>
<dbReference type="Pfam" id="PF22435">
    <property type="entry name" value="MRM3-like_sub_bind"/>
    <property type="match status" value="1"/>
</dbReference>
<evidence type="ECO:0000259" key="4">
    <source>
        <dbReference type="SMART" id="SM00967"/>
    </source>
</evidence>
<name>A0A6M0RK79_9CYAN</name>
<dbReference type="GO" id="GO:0005737">
    <property type="term" value="C:cytoplasm"/>
    <property type="evidence" value="ECO:0007669"/>
    <property type="project" value="UniProtKB-ARBA"/>
</dbReference>
<dbReference type="SUPFAM" id="SSF55315">
    <property type="entry name" value="L30e-like"/>
    <property type="match status" value="1"/>
</dbReference>
<dbReference type="SMART" id="SM00967">
    <property type="entry name" value="SpoU_sub_bind"/>
    <property type="match status" value="1"/>
</dbReference>
<gene>
    <name evidence="5" type="ORF">DXZ20_13140</name>
</gene>
<proteinExistence type="inferred from homology"/>
<dbReference type="InterPro" id="IPR051259">
    <property type="entry name" value="rRNA_Methyltransferase"/>
</dbReference>
<comment type="caution">
    <text evidence="5">The sequence shown here is derived from an EMBL/GenBank/DDBJ whole genome shotgun (WGS) entry which is preliminary data.</text>
</comment>
<keyword evidence="6" id="KW-1185">Reference proteome</keyword>
<evidence type="ECO:0000256" key="3">
    <source>
        <dbReference type="ARBA" id="ARBA00022679"/>
    </source>
</evidence>
<dbReference type="InterPro" id="IPR029028">
    <property type="entry name" value="Alpha/beta_knot_MTases"/>
</dbReference>
<dbReference type="InterPro" id="IPR029026">
    <property type="entry name" value="tRNA_m1G_MTases_N"/>
</dbReference>
<sequence length="262" mass="28879">MLENLTTIISTKNPLAKQFRKLHQAKERRRQNVFLLEGTHLLQEACAVEYPLLQVAFTENWGHTHGDLLDCLRRLGTDIRLVSPDVLVSMCTTVSPDGVVAIARRIAQSTRLVERVSLGVALQRLQDPGNLGTVIRTAAAAGCDRIWLTTDSVDVDHPKVLRATAGQWFRLPMQTIATLNDLKSLDVQLVATTPTASLDYWDLDLRQPTVFLMGNEGAGLSEQAMDLATHQVKIPLAAGVESLNVAIATALMLYEAKRQRHG</sequence>
<dbReference type="GO" id="GO:0008173">
    <property type="term" value="F:RNA methyltransferase activity"/>
    <property type="evidence" value="ECO:0007669"/>
    <property type="project" value="InterPro"/>
</dbReference>
<dbReference type="Gene3D" id="3.30.1330.30">
    <property type="match status" value="1"/>
</dbReference>
<dbReference type="InterPro" id="IPR029064">
    <property type="entry name" value="Ribosomal_eL30-like_sf"/>
</dbReference>
<dbReference type="Pfam" id="PF00588">
    <property type="entry name" value="SpoU_methylase"/>
    <property type="match status" value="1"/>
</dbReference>
<dbReference type="GO" id="GO:0032259">
    <property type="term" value="P:methylation"/>
    <property type="evidence" value="ECO:0007669"/>
    <property type="project" value="UniProtKB-KW"/>
</dbReference>
<dbReference type="SUPFAM" id="SSF75217">
    <property type="entry name" value="alpha/beta knot"/>
    <property type="match status" value="1"/>
</dbReference>
<evidence type="ECO:0000313" key="5">
    <source>
        <dbReference type="EMBL" id="NEZ56606.1"/>
    </source>
</evidence>